<reference evidence="1 2" key="1">
    <citation type="journal article" date="2022" name="bioRxiv">
        <title>The genome of the oomycete Peronosclerospora sorghi, a cosmopolitan pathogen of maize and sorghum, is inflated with dispersed pseudogenes.</title>
        <authorList>
            <person name="Fletcher K."/>
            <person name="Martin F."/>
            <person name="Isakeit T."/>
            <person name="Cavanaugh K."/>
            <person name="Magill C."/>
            <person name="Michelmore R."/>
        </authorList>
    </citation>
    <scope>NUCLEOTIDE SEQUENCE [LARGE SCALE GENOMIC DNA]</scope>
    <source>
        <strain evidence="1">P6</strain>
    </source>
</reference>
<sequence>MRLASDDENSHITGHFDLMDCKSGPNRTNAMVVVRIIHFINLVSNDNVGFETRQREKLVLLRSGTDAFEESKATCRGINRVKRQPTALEDSDITLTIDQDQAMVTK</sequence>
<protein>
    <submittedName>
        <fullName evidence="1">Uncharacterized protein</fullName>
    </submittedName>
</protein>
<evidence type="ECO:0000313" key="2">
    <source>
        <dbReference type="Proteomes" id="UP001163321"/>
    </source>
</evidence>
<gene>
    <name evidence="1" type="ORF">PsorP6_003350</name>
</gene>
<proteinExistence type="predicted"/>
<comment type="caution">
    <text evidence="1">The sequence shown here is derived from an EMBL/GenBank/DDBJ whole genome shotgun (WGS) entry which is preliminary data.</text>
</comment>
<keyword evidence="2" id="KW-1185">Reference proteome</keyword>
<accession>A0ACC0VRS2</accession>
<organism evidence="1 2">
    <name type="scientific">Peronosclerospora sorghi</name>
    <dbReference type="NCBI Taxonomy" id="230839"/>
    <lineage>
        <taxon>Eukaryota</taxon>
        <taxon>Sar</taxon>
        <taxon>Stramenopiles</taxon>
        <taxon>Oomycota</taxon>
        <taxon>Peronosporomycetes</taxon>
        <taxon>Peronosporales</taxon>
        <taxon>Peronosporaceae</taxon>
        <taxon>Peronosclerospora</taxon>
    </lineage>
</organism>
<dbReference type="Proteomes" id="UP001163321">
    <property type="component" value="Chromosome 8"/>
</dbReference>
<dbReference type="EMBL" id="CM047587">
    <property type="protein sequence ID" value="KAI9908629.1"/>
    <property type="molecule type" value="Genomic_DNA"/>
</dbReference>
<name>A0ACC0VRS2_9STRA</name>
<evidence type="ECO:0000313" key="1">
    <source>
        <dbReference type="EMBL" id="KAI9908629.1"/>
    </source>
</evidence>